<proteinExistence type="predicted"/>
<reference evidence="1" key="1">
    <citation type="submission" date="2018-05" db="EMBL/GenBank/DDBJ databases">
        <authorList>
            <person name="Lanie J.A."/>
            <person name="Ng W.-L."/>
            <person name="Kazmierczak K.M."/>
            <person name="Andrzejewski T.M."/>
            <person name="Davidsen T.M."/>
            <person name="Wayne K.J."/>
            <person name="Tettelin H."/>
            <person name="Glass J.I."/>
            <person name="Rusch D."/>
            <person name="Podicherti R."/>
            <person name="Tsui H.-C.T."/>
            <person name="Winkler M.E."/>
        </authorList>
    </citation>
    <scope>NUCLEOTIDE SEQUENCE</scope>
</reference>
<dbReference type="AlphaFoldDB" id="A0A382EIV8"/>
<protein>
    <submittedName>
        <fullName evidence="1">Uncharacterized protein</fullName>
    </submittedName>
</protein>
<organism evidence="1">
    <name type="scientific">marine metagenome</name>
    <dbReference type="NCBI Taxonomy" id="408172"/>
    <lineage>
        <taxon>unclassified sequences</taxon>
        <taxon>metagenomes</taxon>
        <taxon>ecological metagenomes</taxon>
    </lineage>
</organism>
<sequence length="45" mass="5065">MLEEVGTPDMEGIGGMLKLSPCWEQRGDVFPWIKTTNSDYFQAEG</sequence>
<name>A0A382EIV8_9ZZZZ</name>
<gene>
    <name evidence="1" type="ORF">METZ01_LOCUS203522</name>
</gene>
<accession>A0A382EIV8</accession>
<dbReference type="EMBL" id="UINC01044771">
    <property type="protein sequence ID" value="SVB50668.1"/>
    <property type="molecule type" value="Genomic_DNA"/>
</dbReference>
<evidence type="ECO:0000313" key="1">
    <source>
        <dbReference type="EMBL" id="SVB50668.1"/>
    </source>
</evidence>